<name>A0A1G7YHQ6_9BACI</name>
<keyword evidence="3" id="KW-1185">Reference proteome</keyword>
<keyword evidence="2" id="KW-0489">Methyltransferase</keyword>
<dbReference type="InterPro" id="IPR013216">
    <property type="entry name" value="Methyltransf_11"/>
</dbReference>
<dbReference type="AlphaFoldDB" id="A0A1G7YHQ6"/>
<gene>
    <name evidence="2" type="ORF">SAMN05192534_101152</name>
</gene>
<dbReference type="InterPro" id="IPR029063">
    <property type="entry name" value="SAM-dependent_MTases_sf"/>
</dbReference>
<dbReference type="GO" id="GO:0008757">
    <property type="term" value="F:S-adenosylmethionine-dependent methyltransferase activity"/>
    <property type="evidence" value="ECO:0007669"/>
    <property type="project" value="InterPro"/>
</dbReference>
<sequence length="218" mass="24547">MRKMTGDDFSRQVTFFHQMAKTSWMIHLHEQIQEQTRSWKNQHVLDIGCATGELLRKGVEEAASITGVDLSEDMVKKARVETAPWEETTDCSFLVADAYSLPFSNQTFDISLSTLVMFLLPEPKKGLQEMGRVMKPNGISVLLNPSPSMNPKAAEHYADKMSISGFEREALIKWSGVATQRHRFQPEELGDLLYQHGAEHVEHSVSLGGLALLTKAEW</sequence>
<protein>
    <submittedName>
        <fullName evidence="2">Methyltransferase domain-containing protein</fullName>
    </submittedName>
</protein>
<dbReference type="GO" id="GO:0032259">
    <property type="term" value="P:methylation"/>
    <property type="evidence" value="ECO:0007669"/>
    <property type="project" value="UniProtKB-KW"/>
</dbReference>
<dbReference type="RefSeq" id="WP_175487318.1">
    <property type="nucleotide sequence ID" value="NZ_FNDK01000001.1"/>
</dbReference>
<reference evidence="2 3" key="1">
    <citation type="submission" date="2016-10" db="EMBL/GenBank/DDBJ databases">
        <authorList>
            <person name="de Groot N.N."/>
        </authorList>
    </citation>
    <scope>NUCLEOTIDE SEQUENCE [LARGE SCALE GENOMIC DNA]</scope>
    <source>
        <strain evidence="2 3">DSM 21632</strain>
    </source>
</reference>
<dbReference type="STRING" id="568899.SAMN05192534_101152"/>
<dbReference type="Gene3D" id="3.40.50.150">
    <property type="entry name" value="Vaccinia Virus protein VP39"/>
    <property type="match status" value="1"/>
</dbReference>
<evidence type="ECO:0000313" key="2">
    <source>
        <dbReference type="EMBL" id="SDG96043.1"/>
    </source>
</evidence>
<dbReference type="PANTHER" id="PTHR43861">
    <property type="entry name" value="TRANS-ACONITATE 2-METHYLTRANSFERASE-RELATED"/>
    <property type="match status" value="1"/>
</dbReference>
<keyword evidence="2" id="KW-0808">Transferase</keyword>
<evidence type="ECO:0000259" key="1">
    <source>
        <dbReference type="Pfam" id="PF08241"/>
    </source>
</evidence>
<feature type="domain" description="Methyltransferase type 11" evidence="1">
    <location>
        <begin position="45"/>
        <end position="141"/>
    </location>
</feature>
<dbReference type="Pfam" id="PF08241">
    <property type="entry name" value="Methyltransf_11"/>
    <property type="match status" value="1"/>
</dbReference>
<proteinExistence type="predicted"/>
<dbReference type="Proteomes" id="UP000199163">
    <property type="component" value="Unassembled WGS sequence"/>
</dbReference>
<dbReference type="SUPFAM" id="SSF53335">
    <property type="entry name" value="S-adenosyl-L-methionine-dependent methyltransferases"/>
    <property type="match status" value="1"/>
</dbReference>
<evidence type="ECO:0000313" key="3">
    <source>
        <dbReference type="Proteomes" id="UP000199163"/>
    </source>
</evidence>
<accession>A0A1G7YHQ6</accession>
<dbReference type="CDD" id="cd02440">
    <property type="entry name" value="AdoMet_MTases"/>
    <property type="match status" value="1"/>
</dbReference>
<dbReference type="EMBL" id="FNDK01000001">
    <property type="protein sequence ID" value="SDG96043.1"/>
    <property type="molecule type" value="Genomic_DNA"/>
</dbReference>
<organism evidence="2 3">
    <name type="scientific">Alteribacillus persepolensis</name>
    <dbReference type="NCBI Taxonomy" id="568899"/>
    <lineage>
        <taxon>Bacteria</taxon>
        <taxon>Bacillati</taxon>
        <taxon>Bacillota</taxon>
        <taxon>Bacilli</taxon>
        <taxon>Bacillales</taxon>
        <taxon>Bacillaceae</taxon>
        <taxon>Alteribacillus</taxon>
    </lineage>
</organism>